<evidence type="ECO:0000313" key="3">
    <source>
        <dbReference type="EMBL" id="EZG43618.1"/>
    </source>
</evidence>
<feature type="compositionally biased region" description="Polar residues" evidence="2">
    <location>
        <begin position="1057"/>
        <end position="1068"/>
    </location>
</feature>
<feature type="compositionally biased region" description="Polar residues" evidence="2">
    <location>
        <begin position="342"/>
        <end position="354"/>
    </location>
</feature>
<keyword evidence="1" id="KW-0175">Coiled coil</keyword>
<feature type="compositionally biased region" description="Acidic residues" evidence="2">
    <location>
        <begin position="780"/>
        <end position="794"/>
    </location>
</feature>
<dbReference type="OrthoDB" id="10355792at2759"/>
<name>A0A023AYT6_GRENI</name>
<proteinExistence type="predicted"/>
<feature type="region of interest" description="Disordered" evidence="2">
    <location>
        <begin position="342"/>
        <end position="363"/>
    </location>
</feature>
<feature type="region of interest" description="Disordered" evidence="2">
    <location>
        <begin position="968"/>
        <end position="1006"/>
    </location>
</feature>
<feature type="region of interest" description="Disordered" evidence="2">
    <location>
        <begin position="774"/>
        <end position="794"/>
    </location>
</feature>
<sequence length="1536" mass="170039">MRSGAEAQKKVGVGAVAVPEIVIPKKRGKRSTLAVPVSSGLGPGPRLAERTSLYRSVSNVYKVTNGESLCLSAHCKGQSCRDWVGKSQCHLPLVMYSAQNGALIENLFKSFNAKLRHCPVDVWRKRAQALYNRHNEYAHLQDPCKWPPLSFGPHHPCLYDTVQVDEPDGIKRYRSIKLPIPQELIPQVVGMANKLRELKENKDMAKKVKPFLTGDPSWVNNIKVEPITDPRHPAYSPSVTQYRAVATQRIPKGALVGPPVYAGVFRQTNETDALELNSDGTMANRWAYSFGVGLFGSGDTAEEGEDEGRARLHFDAIKLSLVGDTEGPVDRVVSETETIGSETVGSETIGSRPQSRAGRRNRGAPVEIDGINTRHRKTEIERVSDDMVNWDVEAAQFRNELAMVNDPKGFGEVLGFSKQQELDGNAETLIWSLFNIPCIAYKAKRTIGVGEEILIEYGYHYWHRQQLMAWCKSENTYVRAQQSQANARYQELEEQLFSLRKQRQEDERVKIHLESLVREARSKGEEYDKYSEMLKTTEAKLCKKLNELEELETDLKRMELAKLCIQQKNLQLERKIIDVERTCNRTAETLQTIQEQSLIKTMVETAGNSVTTKTVKYCLYSELAQDLGYGSKHILSDNPETHYSNCKFYKEPLIRSQVTICDRCGTRYRLGPYSKDQHDTVCMTIIESNKRLHQKKLDLTKQYDSSAISGIQNVLGKMLLPDLTKFEEYSHHGMLKSILDLVTWDSRLSSILRMVIISVTDGFNQAIKETSYQRPKVDTGGDDTGGDDTGGDDTGGDDILITRLLLREYPMLNESYEQGNSLRAVLMSLVNNYELCRIVCSDHFKHFLLPSWPLELDWLYQIAKTLFGYFTDFPNLAKEHVTLSYINDLRLCLKQLDCKLNTLPFCKFLHAGPEKLGLKLNIQYTCTDLTTVVHEYYSQFKWPSRPLLKLPDPSIARQICNQIVSGSLRSQQPGTKGHPVKLEDSSASEMASESVSEPAHQNKRSLSIVENEMDNMERGKKLRFIHPAADPITLKEEDGIFVDQLNQQILTDERDNVSSTVSMPGSTTSNYGASNNGASNNGASNNGASNNGASNNGASNNGISTSVILSLTSGTSDAASYVQVLNTLMPVMSLYWGTGAVPERPCGQCVISDEVDLDNGFRVVREEAPELRRLLPGAEVGVEDAVKPSVSMFKFRTIAERPLADSQDGMVGGSNVKDSVQGQAVGQRETMVRLGCGLGLPLYRTWAVDLLLNVFSAEPTMEPKMDRPGDGPRRYKHLIPLVGAHFSHGSGTRHQGNGNSSFPLLSLLCHWEKKKLKYCNWALPGLDQAPERREGGRDGGRGGLIVLEPKFHVDRRIASPGGDIELLDGLVKLHLLHVPSHGLILVKESGTVDPGIGTVDPGIGTVDPGIGTVDPGTGTVDPGTGTVDPGTGTVDPGTGTVDPQSVGIKREGNDSSSVICADTSGRRRTCVIYKPFASLDGAHLNESLNIDTIGFCVPLPQDERDENGVLIKFGQTRQSKLCLVRADISLQNNTSL</sequence>
<dbReference type="GeneID" id="22915688"/>
<feature type="coiled-coil region" evidence="1">
    <location>
        <begin position="548"/>
        <end position="575"/>
    </location>
</feature>
<accession>A0A023AYT6</accession>
<protein>
    <recommendedName>
        <fullName evidence="5">SET domain-containing protein</fullName>
    </recommendedName>
</protein>
<evidence type="ECO:0000256" key="1">
    <source>
        <dbReference type="SAM" id="Coils"/>
    </source>
</evidence>
<gene>
    <name evidence="3" type="ORF">GNI_164410</name>
</gene>
<feature type="compositionally biased region" description="Low complexity" evidence="2">
    <location>
        <begin position="1069"/>
        <end position="1093"/>
    </location>
</feature>
<dbReference type="Gene3D" id="2.170.270.10">
    <property type="entry name" value="SET domain"/>
    <property type="match status" value="1"/>
</dbReference>
<comment type="caution">
    <text evidence="3">The sequence shown here is derived from an EMBL/GenBank/DDBJ whole genome shotgun (WGS) entry which is preliminary data.</text>
</comment>
<evidence type="ECO:0000256" key="2">
    <source>
        <dbReference type="SAM" id="MobiDB-lite"/>
    </source>
</evidence>
<dbReference type="VEuPathDB" id="CryptoDB:GNI_164410"/>
<feature type="coiled-coil region" evidence="1">
    <location>
        <begin position="482"/>
        <end position="509"/>
    </location>
</feature>
<keyword evidence="4" id="KW-1185">Reference proteome</keyword>
<dbReference type="InterPro" id="IPR046341">
    <property type="entry name" value="SET_dom_sf"/>
</dbReference>
<dbReference type="RefSeq" id="XP_011133146.1">
    <property type="nucleotide sequence ID" value="XM_011134844.1"/>
</dbReference>
<dbReference type="Proteomes" id="UP000019763">
    <property type="component" value="Unassembled WGS sequence"/>
</dbReference>
<reference evidence="3" key="1">
    <citation type="submission" date="2013-12" db="EMBL/GenBank/DDBJ databases">
        <authorList>
            <person name="Omoto C.K."/>
            <person name="Sibley D."/>
            <person name="Venepally P."/>
            <person name="Hadjithomas M."/>
            <person name="Karamycheva S."/>
            <person name="Brunk B."/>
            <person name="Roos D."/>
            <person name="Caler E."/>
            <person name="Lorenzi H."/>
        </authorList>
    </citation>
    <scope>NUCLEOTIDE SEQUENCE</scope>
</reference>
<evidence type="ECO:0008006" key="5">
    <source>
        <dbReference type="Google" id="ProtNLM"/>
    </source>
</evidence>
<dbReference type="SUPFAM" id="SSF82199">
    <property type="entry name" value="SET domain"/>
    <property type="match status" value="1"/>
</dbReference>
<organism evidence="3 4">
    <name type="scientific">Gregarina niphandrodes</name>
    <name type="common">Septate eugregarine</name>
    <dbReference type="NCBI Taxonomy" id="110365"/>
    <lineage>
        <taxon>Eukaryota</taxon>
        <taxon>Sar</taxon>
        <taxon>Alveolata</taxon>
        <taxon>Apicomplexa</taxon>
        <taxon>Conoidasida</taxon>
        <taxon>Gregarinasina</taxon>
        <taxon>Eugregarinorida</taxon>
        <taxon>Gregarinidae</taxon>
        <taxon>Gregarina</taxon>
    </lineage>
</organism>
<evidence type="ECO:0000313" key="4">
    <source>
        <dbReference type="Proteomes" id="UP000019763"/>
    </source>
</evidence>
<feature type="compositionally biased region" description="Low complexity" evidence="2">
    <location>
        <begin position="985"/>
        <end position="999"/>
    </location>
</feature>
<feature type="region of interest" description="Disordered" evidence="2">
    <location>
        <begin position="1053"/>
        <end position="1093"/>
    </location>
</feature>
<dbReference type="EMBL" id="AFNH02001226">
    <property type="protein sequence ID" value="EZG43618.1"/>
    <property type="molecule type" value="Genomic_DNA"/>
</dbReference>